<feature type="compositionally biased region" description="Basic and acidic residues" evidence="6">
    <location>
        <begin position="395"/>
        <end position="404"/>
    </location>
</feature>
<feature type="compositionally biased region" description="Polar residues" evidence="6">
    <location>
        <begin position="268"/>
        <end position="279"/>
    </location>
</feature>
<evidence type="ECO:0000256" key="3">
    <source>
        <dbReference type="ARBA" id="ARBA00022679"/>
    </source>
</evidence>
<dbReference type="InterPro" id="IPR039399">
    <property type="entry name" value="Deltex_C_sf"/>
</dbReference>
<evidence type="ECO:0000256" key="2">
    <source>
        <dbReference type="ARBA" id="ARBA00004906"/>
    </source>
</evidence>
<dbReference type="PANTHER" id="PTHR12622">
    <property type="entry name" value="DELTEX-RELATED"/>
    <property type="match status" value="1"/>
</dbReference>
<evidence type="ECO:0000313" key="8">
    <source>
        <dbReference type="Ensembl" id="ENSMMDP00005032264.1"/>
    </source>
</evidence>
<organism evidence="8 9">
    <name type="scientific">Myripristis murdjan</name>
    <name type="common">pinecone soldierfish</name>
    <dbReference type="NCBI Taxonomy" id="586833"/>
    <lineage>
        <taxon>Eukaryota</taxon>
        <taxon>Metazoa</taxon>
        <taxon>Chordata</taxon>
        <taxon>Craniata</taxon>
        <taxon>Vertebrata</taxon>
        <taxon>Euteleostomi</taxon>
        <taxon>Actinopterygii</taxon>
        <taxon>Neopterygii</taxon>
        <taxon>Teleostei</taxon>
        <taxon>Neoteleostei</taxon>
        <taxon>Acanthomorphata</taxon>
        <taxon>Holocentriformes</taxon>
        <taxon>Holocentridae</taxon>
        <taxon>Myripristis</taxon>
    </lineage>
</organism>
<dbReference type="Ensembl" id="ENSMMDT00005032988.1">
    <property type="protein sequence ID" value="ENSMMDP00005032264.1"/>
    <property type="gene ID" value="ENSMMDG00005015204.1"/>
</dbReference>
<accession>A0A667Z8J4</accession>
<feature type="domain" description="Deltex C-terminal" evidence="7">
    <location>
        <begin position="467"/>
        <end position="591"/>
    </location>
</feature>
<dbReference type="GO" id="GO:0016567">
    <property type="term" value="P:protein ubiquitination"/>
    <property type="evidence" value="ECO:0007669"/>
    <property type="project" value="UniProtKB-UniRule"/>
</dbReference>
<feature type="compositionally biased region" description="Polar residues" evidence="6">
    <location>
        <begin position="17"/>
        <end position="56"/>
    </location>
</feature>
<comment type="pathway">
    <text evidence="2 5">Protein modification; protein ubiquitination.</text>
</comment>
<evidence type="ECO:0000256" key="6">
    <source>
        <dbReference type="SAM" id="MobiDB-lite"/>
    </source>
</evidence>
<reference evidence="8" key="2">
    <citation type="submission" date="2025-08" db="UniProtKB">
        <authorList>
            <consortium name="Ensembl"/>
        </authorList>
    </citation>
    <scope>IDENTIFICATION</scope>
</reference>
<proteinExistence type="inferred from homology"/>
<feature type="compositionally biased region" description="Basic and acidic residues" evidence="6">
    <location>
        <begin position="58"/>
        <end position="72"/>
    </location>
</feature>
<keyword evidence="9" id="KW-1185">Reference proteome</keyword>
<feature type="compositionally biased region" description="Basic and acidic residues" evidence="6">
    <location>
        <begin position="293"/>
        <end position="311"/>
    </location>
</feature>
<evidence type="ECO:0000259" key="7">
    <source>
        <dbReference type="Pfam" id="PF18102"/>
    </source>
</evidence>
<evidence type="ECO:0000313" key="9">
    <source>
        <dbReference type="Proteomes" id="UP000472263"/>
    </source>
</evidence>
<keyword evidence="4 5" id="KW-0479">Metal-binding</keyword>
<keyword evidence="5" id="KW-0862">Zinc</keyword>
<reference evidence="8" key="1">
    <citation type="submission" date="2019-06" db="EMBL/GenBank/DDBJ databases">
        <authorList>
            <consortium name="Wellcome Sanger Institute Data Sharing"/>
        </authorList>
    </citation>
    <scope>NUCLEOTIDE SEQUENCE [LARGE SCALE GENOMIC DNA]</scope>
</reference>
<dbReference type="GO" id="GO:0005737">
    <property type="term" value="C:cytoplasm"/>
    <property type="evidence" value="ECO:0007669"/>
    <property type="project" value="UniProtKB-SubCell"/>
</dbReference>
<feature type="compositionally biased region" description="Polar residues" evidence="6">
    <location>
        <begin position="368"/>
        <end position="394"/>
    </location>
</feature>
<feature type="region of interest" description="Disordered" evidence="6">
    <location>
        <begin position="1"/>
        <end position="91"/>
    </location>
</feature>
<comment type="catalytic activity">
    <reaction evidence="1 5">
        <text>S-ubiquitinyl-[E2 ubiquitin-conjugating enzyme]-L-cysteine + [acceptor protein]-L-lysine = [E2 ubiquitin-conjugating enzyme]-L-cysteine + N(6)-ubiquitinyl-[acceptor protein]-L-lysine.</text>
        <dbReference type="EC" id="2.3.2.27"/>
    </reaction>
</comment>
<dbReference type="InterPro" id="IPR039398">
    <property type="entry name" value="Deltex_fam"/>
</dbReference>
<dbReference type="GO" id="GO:0061630">
    <property type="term" value="F:ubiquitin protein ligase activity"/>
    <property type="evidence" value="ECO:0007669"/>
    <property type="project" value="UniProtKB-UniRule"/>
</dbReference>
<evidence type="ECO:0000256" key="4">
    <source>
        <dbReference type="ARBA" id="ARBA00022723"/>
    </source>
</evidence>
<evidence type="ECO:0000256" key="1">
    <source>
        <dbReference type="ARBA" id="ARBA00000900"/>
    </source>
</evidence>
<keyword evidence="5" id="KW-0963">Cytoplasm</keyword>
<sequence length="600" mass="65201">MQHKPSLHSVSVDAQHKFTTAPLSTTQSNKQTRSTTVPSADSGSNLKRSSSFSGTSRPKGEIMDHRGQEDSAKSVVRARGRSSSFSNRTGKDKREVYSAEIKVSTVLWRYLKTAYSTRLEDLTSDVQMKGGHSEASRDMTVTLTGVDLSGVKSAQLGLENLVSMVATDFCVQDLRLSELGVSDPADETLEVCCTEVRSRFKKVSIEKFRDRIYLLGPEQLCSQVGAALREVFSGASVHIPEEEDFSSPSTSNINLSIPIQVNKDQNATLHHNSNPQQKLENQKDAYDGTGSGQERKSTQRGDSSETQRNSEAELVNGSVSQPLARKDPVIKEKVRRANTAQVDGQKTDTCNSTSTKENGKSVRRVNGIGSTPVHSDQHTDTPQQQRNTHSSVTQIDDRQQRGPEIHASPGGSSRSQGGLGGICVCGRSVEPLKRTECGATMCSECLHVVHAHCRVCAKTEPIPQGIQGIMSYSELPFSVPGHGKDYTVKITYCISDGIQGEGHPSPGLPFKGGVFEAFLPRCEKTRKLLPRLEKAFRLGLTFTLTGKDAGAKVTWDCIPHKTSLHGGKSGNGYPDSGYLTRLSEILSSHGIEETPAKSQE</sequence>
<dbReference type="Pfam" id="PF18102">
    <property type="entry name" value="DTC"/>
    <property type="match status" value="1"/>
</dbReference>
<dbReference type="InParanoid" id="A0A667Z8J4"/>
<dbReference type="AlphaFoldDB" id="A0A667Z8J4"/>
<protein>
    <recommendedName>
        <fullName evidence="5">E3 ubiquitin-protein ligase</fullName>
        <ecNumber evidence="5">2.3.2.27</ecNumber>
    </recommendedName>
</protein>
<dbReference type="GeneTree" id="ENSGT00940000154578"/>
<dbReference type="EC" id="2.3.2.27" evidence="5"/>
<feature type="compositionally biased region" description="Polar residues" evidence="6">
    <location>
        <begin position="338"/>
        <end position="356"/>
    </location>
</feature>
<dbReference type="Proteomes" id="UP000472263">
    <property type="component" value="Chromosome 8"/>
</dbReference>
<comment type="subcellular location">
    <subcellularLocation>
        <location evidence="5">Cytoplasm</location>
    </subcellularLocation>
</comment>
<feature type="region of interest" description="Disordered" evidence="6">
    <location>
        <begin position="268"/>
        <end position="417"/>
    </location>
</feature>
<keyword evidence="3 5" id="KW-0808">Transferase</keyword>
<reference evidence="8" key="3">
    <citation type="submission" date="2025-09" db="UniProtKB">
        <authorList>
            <consortium name="Ensembl"/>
        </authorList>
    </citation>
    <scope>IDENTIFICATION</scope>
</reference>
<dbReference type="InterPro" id="IPR039396">
    <property type="entry name" value="Deltex_C"/>
</dbReference>
<dbReference type="GO" id="GO:0008270">
    <property type="term" value="F:zinc ion binding"/>
    <property type="evidence" value="ECO:0007669"/>
    <property type="project" value="UniProtKB-KW"/>
</dbReference>
<dbReference type="Gene3D" id="3.30.390.130">
    <property type="match status" value="1"/>
</dbReference>
<keyword evidence="5" id="KW-0863">Zinc-finger</keyword>
<comment type="similarity">
    <text evidence="5">Belongs to the Deltex family.</text>
</comment>
<name>A0A667Z8J4_9TELE</name>
<dbReference type="GO" id="GO:0007219">
    <property type="term" value="P:Notch signaling pathway"/>
    <property type="evidence" value="ECO:0007669"/>
    <property type="project" value="InterPro"/>
</dbReference>
<evidence type="ECO:0000256" key="5">
    <source>
        <dbReference type="RuleBase" id="RU367105"/>
    </source>
</evidence>
<dbReference type="UniPathway" id="UPA00143"/>